<dbReference type="Proteomes" id="UP000324800">
    <property type="component" value="Unassembled WGS sequence"/>
</dbReference>
<evidence type="ECO:0000313" key="2">
    <source>
        <dbReference type="Proteomes" id="UP000324800"/>
    </source>
</evidence>
<comment type="caution">
    <text evidence="1">The sequence shown here is derived from an EMBL/GenBank/DDBJ whole genome shotgun (WGS) entry which is preliminary data.</text>
</comment>
<protein>
    <submittedName>
        <fullName evidence="1">Uncharacterized protein</fullName>
    </submittedName>
</protein>
<dbReference type="EMBL" id="SNRW01000275">
    <property type="protein sequence ID" value="KAA6402183.1"/>
    <property type="molecule type" value="Genomic_DNA"/>
</dbReference>
<accession>A0A5J4X5A7</accession>
<sequence length="113" mass="13051">MEFEEAPELMSTTTSQFVKILKSGDDDQRIKSIQSLLRYAAGGYENFEKLVKQNVFDEISNVARSCGHGPLFLICDTAKWMYQCTRKVSESKADEIYHLRHELEELKSKLKLD</sequence>
<name>A0A5J4X5A7_9EUKA</name>
<gene>
    <name evidence="1" type="ORF">EZS28_002293</name>
</gene>
<proteinExistence type="predicted"/>
<reference evidence="1 2" key="1">
    <citation type="submission" date="2019-03" db="EMBL/GenBank/DDBJ databases">
        <title>Single cell metagenomics reveals metabolic interactions within the superorganism composed of flagellate Streblomastix strix and complex community of Bacteroidetes bacteria on its surface.</title>
        <authorList>
            <person name="Treitli S.C."/>
            <person name="Kolisko M."/>
            <person name="Husnik F."/>
            <person name="Keeling P."/>
            <person name="Hampl V."/>
        </authorList>
    </citation>
    <scope>NUCLEOTIDE SEQUENCE [LARGE SCALE GENOMIC DNA]</scope>
    <source>
        <strain evidence="1">ST1C</strain>
    </source>
</reference>
<organism evidence="1 2">
    <name type="scientific">Streblomastix strix</name>
    <dbReference type="NCBI Taxonomy" id="222440"/>
    <lineage>
        <taxon>Eukaryota</taxon>
        <taxon>Metamonada</taxon>
        <taxon>Preaxostyla</taxon>
        <taxon>Oxymonadida</taxon>
        <taxon>Streblomastigidae</taxon>
        <taxon>Streblomastix</taxon>
    </lineage>
</organism>
<evidence type="ECO:0000313" key="1">
    <source>
        <dbReference type="EMBL" id="KAA6402183.1"/>
    </source>
</evidence>
<dbReference type="AlphaFoldDB" id="A0A5J4X5A7"/>